<evidence type="ECO:0000259" key="2">
    <source>
        <dbReference type="Pfam" id="PF09832"/>
    </source>
</evidence>
<feature type="domain" description="DUF2059" evidence="2">
    <location>
        <begin position="115"/>
        <end position="169"/>
    </location>
</feature>
<evidence type="ECO:0000313" key="4">
    <source>
        <dbReference type="Proteomes" id="UP001500238"/>
    </source>
</evidence>
<protein>
    <recommendedName>
        <fullName evidence="2">DUF2059 domain-containing protein</fullName>
    </recommendedName>
</protein>
<feature type="chain" id="PRO_5046101150" description="DUF2059 domain-containing protein" evidence="1">
    <location>
        <begin position="20"/>
        <end position="190"/>
    </location>
</feature>
<comment type="caution">
    <text evidence="3">The sequence shown here is derived from an EMBL/GenBank/DDBJ whole genome shotgun (WGS) entry which is preliminary data.</text>
</comment>
<feature type="signal peptide" evidence="1">
    <location>
        <begin position="1"/>
        <end position="19"/>
    </location>
</feature>
<dbReference type="InterPro" id="IPR018637">
    <property type="entry name" value="DUF2059"/>
</dbReference>
<gene>
    <name evidence="3" type="ORF">GCM10009102_00870</name>
</gene>
<dbReference type="RefSeq" id="WP_163957658.1">
    <property type="nucleotide sequence ID" value="NZ_BAAAES010000001.1"/>
</dbReference>
<evidence type="ECO:0000313" key="3">
    <source>
        <dbReference type="EMBL" id="GAA0656760.1"/>
    </source>
</evidence>
<accession>A0ABN1HKI2</accession>
<reference evidence="3 4" key="1">
    <citation type="journal article" date="2019" name="Int. J. Syst. Evol. Microbiol.">
        <title>The Global Catalogue of Microorganisms (GCM) 10K type strain sequencing project: providing services to taxonomists for standard genome sequencing and annotation.</title>
        <authorList>
            <consortium name="The Broad Institute Genomics Platform"/>
            <consortium name="The Broad Institute Genome Sequencing Center for Infectious Disease"/>
            <person name="Wu L."/>
            <person name="Ma J."/>
        </authorList>
    </citation>
    <scope>NUCLEOTIDE SEQUENCE [LARGE SCALE GENOMIC DNA]</scope>
    <source>
        <strain evidence="3 4">JCM 14603</strain>
    </source>
</reference>
<proteinExistence type="predicted"/>
<dbReference type="Pfam" id="PF09832">
    <property type="entry name" value="DUF2059"/>
    <property type="match status" value="1"/>
</dbReference>
<dbReference type="Proteomes" id="UP001500238">
    <property type="component" value="Unassembled WGS sequence"/>
</dbReference>
<organism evidence="3 4">
    <name type="scientific">Sphingomonas insulae</name>
    <dbReference type="NCBI Taxonomy" id="424800"/>
    <lineage>
        <taxon>Bacteria</taxon>
        <taxon>Pseudomonadati</taxon>
        <taxon>Pseudomonadota</taxon>
        <taxon>Alphaproteobacteria</taxon>
        <taxon>Sphingomonadales</taxon>
        <taxon>Sphingomonadaceae</taxon>
        <taxon>Sphingomonas</taxon>
    </lineage>
</organism>
<dbReference type="EMBL" id="BAAAES010000001">
    <property type="protein sequence ID" value="GAA0656760.1"/>
    <property type="molecule type" value="Genomic_DNA"/>
</dbReference>
<name>A0ABN1HKI2_9SPHN</name>
<keyword evidence="4" id="KW-1185">Reference proteome</keyword>
<sequence>MSRPIILLTAMLLPTPLPAAAQVAPGAPVASVAVPGSIDTARAIVARMQIDRTMDPLFQQIMPLMISNVENAMLADARTPDPLKSRLGTDAGRKQVGTIIAEEFTAAFRQRYPDIGAAAAEEYRKLFSEPELRAILAFYTSPAGAKLLQAQPQLQQVLSEQGRVLGREAGMAAFPRIQARLAALGAPTAK</sequence>
<evidence type="ECO:0000256" key="1">
    <source>
        <dbReference type="SAM" id="SignalP"/>
    </source>
</evidence>
<keyword evidence="1" id="KW-0732">Signal</keyword>